<dbReference type="Proteomes" id="UP001221757">
    <property type="component" value="Unassembled WGS sequence"/>
</dbReference>
<comment type="caution">
    <text evidence="1">The sequence shown here is derived from an EMBL/GenBank/DDBJ whole genome shotgun (WGS) entry which is preliminary data.</text>
</comment>
<sequence length="185" mass="21700">LVSTRCYWLCVNKLEELVLKRLFKLTKMNMSQTSYKLQKHVTKAALARYNKAAAALTPKWCSLTWNEVVECTFLSDFNILHDPTGNADLRERATPAARQLMDTFFRIQRAKEEIPWLNIEICWLVTYIRDEEIFLLQKEAEVAQTDPHLAYFIRMYCNQRGRSDATHMARLRAMEKKLGSRFTGM</sequence>
<evidence type="ECO:0000313" key="1">
    <source>
        <dbReference type="EMBL" id="KAJ7674290.1"/>
    </source>
</evidence>
<organism evidence="1 2">
    <name type="scientific">Mycena rosella</name>
    <name type="common">Pink bonnet</name>
    <name type="synonym">Agaricus rosellus</name>
    <dbReference type="NCBI Taxonomy" id="1033263"/>
    <lineage>
        <taxon>Eukaryota</taxon>
        <taxon>Fungi</taxon>
        <taxon>Dikarya</taxon>
        <taxon>Basidiomycota</taxon>
        <taxon>Agaricomycotina</taxon>
        <taxon>Agaricomycetes</taxon>
        <taxon>Agaricomycetidae</taxon>
        <taxon>Agaricales</taxon>
        <taxon>Marasmiineae</taxon>
        <taxon>Mycenaceae</taxon>
        <taxon>Mycena</taxon>
    </lineage>
</organism>
<dbReference type="AlphaFoldDB" id="A0AAD7D1F7"/>
<gene>
    <name evidence="1" type="ORF">B0H17DRAFT_894777</name>
</gene>
<reference evidence="1" key="1">
    <citation type="submission" date="2023-03" db="EMBL/GenBank/DDBJ databases">
        <title>Massive genome expansion in bonnet fungi (Mycena s.s.) driven by repeated elements and novel gene families across ecological guilds.</title>
        <authorList>
            <consortium name="Lawrence Berkeley National Laboratory"/>
            <person name="Harder C.B."/>
            <person name="Miyauchi S."/>
            <person name="Viragh M."/>
            <person name="Kuo A."/>
            <person name="Thoen E."/>
            <person name="Andreopoulos B."/>
            <person name="Lu D."/>
            <person name="Skrede I."/>
            <person name="Drula E."/>
            <person name="Henrissat B."/>
            <person name="Morin E."/>
            <person name="Kohler A."/>
            <person name="Barry K."/>
            <person name="LaButti K."/>
            <person name="Morin E."/>
            <person name="Salamov A."/>
            <person name="Lipzen A."/>
            <person name="Mereny Z."/>
            <person name="Hegedus B."/>
            <person name="Baldrian P."/>
            <person name="Stursova M."/>
            <person name="Weitz H."/>
            <person name="Taylor A."/>
            <person name="Grigoriev I.V."/>
            <person name="Nagy L.G."/>
            <person name="Martin F."/>
            <person name="Kauserud H."/>
        </authorList>
    </citation>
    <scope>NUCLEOTIDE SEQUENCE</scope>
    <source>
        <strain evidence="1">CBHHK067</strain>
    </source>
</reference>
<keyword evidence="2" id="KW-1185">Reference proteome</keyword>
<protein>
    <submittedName>
        <fullName evidence="1">Uncharacterized protein</fullName>
    </submittedName>
</protein>
<evidence type="ECO:0000313" key="2">
    <source>
        <dbReference type="Proteomes" id="UP001221757"/>
    </source>
</evidence>
<feature type="non-terminal residue" evidence="1">
    <location>
        <position position="185"/>
    </location>
</feature>
<dbReference type="EMBL" id="JARKIE010000156">
    <property type="protein sequence ID" value="KAJ7674290.1"/>
    <property type="molecule type" value="Genomic_DNA"/>
</dbReference>
<feature type="non-terminal residue" evidence="1">
    <location>
        <position position="1"/>
    </location>
</feature>
<name>A0AAD7D1F7_MYCRO</name>
<accession>A0AAD7D1F7</accession>
<proteinExistence type="predicted"/>